<evidence type="ECO:0000313" key="2">
    <source>
        <dbReference type="Proteomes" id="UP000572680"/>
    </source>
</evidence>
<name>A0A7W3LYW9_ACTNM</name>
<dbReference type="EMBL" id="JACJIA010000018">
    <property type="protein sequence ID" value="MBA8956753.1"/>
    <property type="molecule type" value="Genomic_DNA"/>
</dbReference>
<dbReference type="RefSeq" id="WP_182848647.1">
    <property type="nucleotide sequence ID" value="NZ_BAAALP010000075.1"/>
</dbReference>
<accession>A0A7W3LYW9</accession>
<reference evidence="1 2" key="1">
    <citation type="submission" date="2020-08" db="EMBL/GenBank/DDBJ databases">
        <title>Genomic Encyclopedia of Type Strains, Phase IV (KMG-IV): sequencing the most valuable type-strain genomes for metagenomic binning, comparative biology and taxonomic classification.</title>
        <authorList>
            <person name="Goeker M."/>
        </authorList>
    </citation>
    <scope>NUCLEOTIDE SEQUENCE [LARGE SCALE GENOMIC DNA]</scope>
    <source>
        <strain evidence="1 2">DSM 44197</strain>
    </source>
</reference>
<sequence>MSTDPVPTDPVSETVRAMARREAAAALLPAPRVEWGAKGPSVRPLLVPCPACGAHADARGWAPPFDDGSDAAPVLRMLACESVTARAVLPIVVVAERFPALRGATFRTRALAWSETSHRGLAAALEAIDAAERWVTDPGRAAGRTLPASTRRRGADAPWTRYRRGLVPSFLSPHPDPRIVPPALETLYAEERRAATVAAYHRAH</sequence>
<dbReference type="AlphaFoldDB" id="A0A7W3LYW9"/>
<gene>
    <name evidence="1" type="ORF">HNR61_008443</name>
</gene>
<proteinExistence type="predicted"/>
<keyword evidence="2" id="KW-1185">Reference proteome</keyword>
<dbReference type="Proteomes" id="UP000572680">
    <property type="component" value="Unassembled WGS sequence"/>
</dbReference>
<evidence type="ECO:0000313" key="1">
    <source>
        <dbReference type="EMBL" id="MBA8956753.1"/>
    </source>
</evidence>
<protein>
    <submittedName>
        <fullName evidence="1">Uncharacterized protein</fullName>
    </submittedName>
</protein>
<comment type="caution">
    <text evidence="1">The sequence shown here is derived from an EMBL/GenBank/DDBJ whole genome shotgun (WGS) entry which is preliminary data.</text>
</comment>
<organism evidence="1 2">
    <name type="scientific">Actinomadura namibiensis</name>
    <dbReference type="NCBI Taxonomy" id="182080"/>
    <lineage>
        <taxon>Bacteria</taxon>
        <taxon>Bacillati</taxon>
        <taxon>Actinomycetota</taxon>
        <taxon>Actinomycetes</taxon>
        <taxon>Streptosporangiales</taxon>
        <taxon>Thermomonosporaceae</taxon>
        <taxon>Actinomadura</taxon>
    </lineage>
</organism>